<dbReference type="PANTHER" id="PTHR12110:SF53">
    <property type="entry name" value="BLR5974 PROTEIN"/>
    <property type="match status" value="1"/>
</dbReference>
<name>A0A917Q6M5_9HYPH</name>
<evidence type="ECO:0000313" key="3">
    <source>
        <dbReference type="Proteomes" id="UP000600449"/>
    </source>
</evidence>
<keyword evidence="3" id="KW-1185">Reference proteome</keyword>
<dbReference type="PANTHER" id="PTHR12110">
    <property type="entry name" value="HYDROXYPYRUVATE ISOMERASE"/>
    <property type="match status" value="1"/>
</dbReference>
<dbReference type="Pfam" id="PF01261">
    <property type="entry name" value="AP_endonuc_2"/>
    <property type="match status" value="1"/>
</dbReference>
<feature type="domain" description="Xylose isomerase-like TIM barrel" evidence="1">
    <location>
        <begin position="30"/>
        <end position="287"/>
    </location>
</feature>
<dbReference type="InterPro" id="IPR036237">
    <property type="entry name" value="Xyl_isomerase-like_sf"/>
</dbReference>
<reference evidence="2 3" key="1">
    <citation type="journal article" date="2014" name="Int. J. Syst. Evol. Microbiol.">
        <title>Complete genome sequence of Corynebacterium casei LMG S-19264T (=DSM 44701T), isolated from a smear-ripened cheese.</title>
        <authorList>
            <consortium name="US DOE Joint Genome Institute (JGI-PGF)"/>
            <person name="Walter F."/>
            <person name="Albersmeier A."/>
            <person name="Kalinowski J."/>
            <person name="Ruckert C."/>
        </authorList>
    </citation>
    <scope>NUCLEOTIDE SEQUENCE [LARGE SCALE GENOMIC DNA]</scope>
    <source>
        <strain evidence="2 3">CGMCC 1.9161</strain>
    </source>
</reference>
<accession>A0A917Q6M5</accession>
<organism evidence="2 3">
    <name type="scientific">Salinarimonas ramus</name>
    <dbReference type="NCBI Taxonomy" id="690164"/>
    <lineage>
        <taxon>Bacteria</taxon>
        <taxon>Pseudomonadati</taxon>
        <taxon>Pseudomonadota</taxon>
        <taxon>Alphaproteobacteria</taxon>
        <taxon>Hyphomicrobiales</taxon>
        <taxon>Salinarimonadaceae</taxon>
        <taxon>Salinarimonas</taxon>
    </lineage>
</organism>
<gene>
    <name evidence="2" type="ORF">GCM10011322_17210</name>
</gene>
<dbReference type="SUPFAM" id="SSF51658">
    <property type="entry name" value="Xylose isomerase-like"/>
    <property type="match status" value="1"/>
</dbReference>
<dbReference type="Gene3D" id="3.20.20.150">
    <property type="entry name" value="Divalent-metal-dependent TIM barrel enzymes"/>
    <property type="match status" value="1"/>
</dbReference>
<dbReference type="Proteomes" id="UP000600449">
    <property type="component" value="Unassembled WGS sequence"/>
</dbReference>
<dbReference type="EMBL" id="BMMF01000004">
    <property type="protein sequence ID" value="GGK31152.1"/>
    <property type="molecule type" value="Genomic_DNA"/>
</dbReference>
<dbReference type="InterPro" id="IPR013022">
    <property type="entry name" value="Xyl_isomerase-like_TIM-brl"/>
</dbReference>
<evidence type="ECO:0000259" key="1">
    <source>
        <dbReference type="Pfam" id="PF01261"/>
    </source>
</evidence>
<evidence type="ECO:0000313" key="2">
    <source>
        <dbReference type="EMBL" id="GGK31152.1"/>
    </source>
</evidence>
<comment type="caution">
    <text evidence="2">The sequence shown here is derived from an EMBL/GenBank/DDBJ whole genome shotgun (WGS) entry which is preliminary data.</text>
</comment>
<sequence>MSDVRVGEIAVGMSADVERGDGGDLAAELDRMERLGVDIVEIPLLGLDVMTRARLLAGPMGRLVEACSGRPFALSVHAAIGLNFFNAPEHLPLHFDVLRASLDVAARIGARHVVMHTGFCPGDAADIEDRYARQREWFARAAVEAAARDCVICVENVFPFGTGVHTASPARLAAEIAAIDDPHLRATHDVSHGYLHAGACGGDAFAEALALSAVAAHVHLHDSFGVPGETFWAYTEAEKMHFGLGDLHLPLGWGDIPFDRLMGEARYPQGCVFMIELPNRFVGEAAQTLAQARRLARIARER</sequence>
<proteinExistence type="predicted"/>
<dbReference type="InterPro" id="IPR050312">
    <property type="entry name" value="IolE/XylAMocC-like"/>
</dbReference>
<dbReference type="AlphaFoldDB" id="A0A917Q6M5"/>
<protein>
    <recommendedName>
        <fullName evidence="1">Xylose isomerase-like TIM barrel domain-containing protein</fullName>
    </recommendedName>
</protein>